<evidence type="ECO:0000256" key="2">
    <source>
        <dbReference type="ARBA" id="ARBA00023002"/>
    </source>
</evidence>
<evidence type="ECO:0000256" key="1">
    <source>
        <dbReference type="ARBA" id="ARBA00006056"/>
    </source>
</evidence>
<dbReference type="Gene3D" id="1.10.1530.10">
    <property type="match status" value="1"/>
</dbReference>
<dbReference type="InterPro" id="IPR043143">
    <property type="entry name" value="Mal/L-sulf/L-lact_DH-like_NADP"/>
</dbReference>
<comment type="similarity">
    <text evidence="1">Belongs to the LDH2/MDH2 oxidoreductase family.</text>
</comment>
<evidence type="ECO:0008006" key="4">
    <source>
        <dbReference type="Google" id="ProtNLM"/>
    </source>
</evidence>
<dbReference type="EMBL" id="UINC01105613">
    <property type="protein sequence ID" value="SVC69674.1"/>
    <property type="molecule type" value="Genomic_DNA"/>
</dbReference>
<organism evidence="3">
    <name type="scientific">marine metagenome</name>
    <dbReference type="NCBI Taxonomy" id="408172"/>
    <lineage>
        <taxon>unclassified sequences</taxon>
        <taxon>metagenomes</taxon>
        <taxon>ecological metagenomes</taxon>
    </lineage>
</organism>
<name>A0A382P8E6_9ZZZZ</name>
<dbReference type="PANTHER" id="PTHR11091">
    <property type="entry name" value="OXIDOREDUCTASE-RELATED"/>
    <property type="match status" value="1"/>
</dbReference>
<dbReference type="Pfam" id="PF02615">
    <property type="entry name" value="Ldh_2"/>
    <property type="match status" value="2"/>
</dbReference>
<proteinExistence type="inferred from homology"/>
<sequence>HNAKEFPLNKPPTDSLRVDADLLRKLIRDVFAAVPVSEEHATLIGELMVDTDLRGVVTHGIIQVKRYYSDFRSGATNTHPDVRVLREAAGTVALNGDGGLGYIAGHKAMAMAIAKARNTGIGAATTTYHEHIGSAGKYARMAMRQNMIGFCFSGRSPRRFDPAAMVNSSADTAPMAFGIPAGPDHPDLLVDSCSNITFDGDFFAKYPEVYFRCIGYSHMANIMSGTLGGQMLEVDPETARYPTANQSGFYLALAVEHFVPVEDFKDDMDGIMDSVSRMKPYPGFEAARLPGGPEFDRERAYRRDGVPVCGQAKRNIEQIAGELGVGLPW</sequence>
<reference evidence="3" key="1">
    <citation type="submission" date="2018-05" db="EMBL/GenBank/DDBJ databases">
        <authorList>
            <person name="Lanie J.A."/>
            <person name="Ng W.-L."/>
            <person name="Kazmierczak K.M."/>
            <person name="Andrzejewski T.M."/>
            <person name="Davidsen T.M."/>
            <person name="Wayne K.J."/>
            <person name="Tettelin H."/>
            <person name="Glass J.I."/>
            <person name="Rusch D."/>
            <person name="Podicherti R."/>
            <person name="Tsui H.-C.T."/>
            <person name="Winkler M.E."/>
        </authorList>
    </citation>
    <scope>NUCLEOTIDE SEQUENCE</scope>
</reference>
<dbReference type="AlphaFoldDB" id="A0A382P8E6"/>
<dbReference type="InterPro" id="IPR043144">
    <property type="entry name" value="Mal/L-sulf/L-lact_DH-like_ah"/>
</dbReference>
<accession>A0A382P8E6</accession>
<protein>
    <recommendedName>
        <fullName evidence="4">Ldh family oxidoreductase</fullName>
    </recommendedName>
</protein>
<dbReference type="Gene3D" id="3.30.1370.60">
    <property type="entry name" value="Hypothetical oxidoreductase yiak, domain 2"/>
    <property type="match status" value="1"/>
</dbReference>
<keyword evidence="2" id="KW-0560">Oxidoreductase</keyword>
<evidence type="ECO:0000313" key="3">
    <source>
        <dbReference type="EMBL" id="SVC69674.1"/>
    </source>
</evidence>
<feature type="non-terminal residue" evidence="3">
    <location>
        <position position="1"/>
    </location>
</feature>
<dbReference type="SUPFAM" id="SSF89733">
    <property type="entry name" value="L-sulfolactate dehydrogenase-like"/>
    <property type="match status" value="1"/>
</dbReference>
<dbReference type="InterPro" id="IPR003767">
    <property type="entry name" value="Malate/L-lactate_DH-like"/>
</dbReference>
<gene>
    <name evidence="3" type="ORF">METZ01_LOCUS322528</name>
</gene>
<dbReference type="GO" id="GO:0016491">
    <property type="term" value="F:oxidoreductase activity"/>
    <property type="evidence" value="ECO:0007669"/>
    <property type="project" value="UniProtKB-KW"/>
</dbReference>
<dbReference type="InterPro" id="IPR036111">
    <property type="entry name" value="Mal/L-sulfo/L-lacto_DH-like_sf"/>
</dbReference>
<dbReference type="PANTHER" id="PTHR11091:SF0">
    <property type="entry name" value="MALATE DEHYDROGENASE"/>
    <property type="match status" value="1"/>
</dbReference>